<protein>
    <submittedName>
        <fullName evidence="1">Uncharacterized protein</fullName>
    </submittedName>
</protein>
<accession>A0A0A8Y3Q5</accession>
<proteinExistence type="predicted"/>
<organism evidence="1">
    <name type="scientific">Arundo donax</name>
    <name type="common">Giant reed</name>
    <name type="synonym">Donax arundinaceus</name>
    <dbReference type="NCBI Taxonomy" id="35708"/>
    <lineage>
        <taxon>Eukaryota</taxon>
        <taxon>Viridiplantae</taxon>
        <taxon>Streptophyta</taxon>
        <taxon>Embryophyta</taxon>
        <taxon>Tracheophyta</taxon>
        <taxon>Spermatophyta</taxon>
        <taxon>Magnoliopsida</taxon>
        <taxon>Liliopsida</taxon>
        <taxon>Poales</taxon>
        <taxon>Poaceae</taxon>
        <taxon>PACMAD clade</taxon>
        <taxon>Arundinoideae</taxon>
        <taxon>Arundineae</taxon>
        <taxon>Arundo</taxon>
    </lineage>
</organism>
<name>A0A0A8Y3Q5_ARUDO</name>
<sequence length="16" mass="1798">MVTLSEILGYGQLNYP</sequence>
<dbReference type="AlphaFoldDB" id="A0A0A8Y3Q5"/>
<evidence type="ECO:0000313" key="1">
    <source>
        <dbReference type="EMBL" id="JAD19925.1"/>
    </source>
</evidence>
<dbReference type="EMBL" id="GBRH01277970">
    <property type="protein sequence ID" value="JAD19925.1"/>
    <property type="molecule type" value="Transcribed_RNA"/>
</dbReference>
<reference evidence="1" key="2">
    <citation type="journal article" date="2015" name="Data Brief">
        <title>Shoot transcriptome of the giant reed, Arundo donax.</title>
        <authorList>
            <person name="Barrero R.A."/>
            <person name="Guerrero F.D."/>
            <person name="Moolhuijzen P."/>
            <person name="Goolsby J.A."/>
            <person name="Tidwell J."/>
            <person name="Bellgard S.E."/>
            <person name="Bellgard M.I."/>
        </authorList>
    </citation>
    <scope>NUCLEOTIDE SEQUENCE</scope>
    <source>
        <tissue evidence="1">Shoot tissue taken approximately 20 cm above the soil surface</tissue>
    </source>
</reference>
<reference evidence="1" key="1">
    <citation type="submission" date="2014-09" db="EMBL/GenBank/DDBJ databases">
        <authorList>
            <person name="Magalhaes I.L.F."/>
            <person name="Oliveira U."/>
            <person name="Santos F.R."/>
            <person name="Vidigal T.H.D.A."/>
            <person name="Brescovit A.D."/>
            <person name="Santos A.J."/>
        </authorList>
    </citation>
    <scope>NUCLEOTIDE SEQUENCE</scope>
    <source>
        <tissue evidence="1">Shoot tissue taken approximately 20 cm above the soil surface</tissue>
    </source>
</reference>